<dbReference type="OrthoDB" id="26569at2759"/>
<organism evidence="13 14">
    <name type="scientific">Racocetra fulgida</name>
    <dbReference type="NCBI Taxonomy" id="60492"/>
    <lineage>
        <taxon>Eukaryota</taxon>
        <taxon>Fungi</taxon>
        <taxon>Fungi incertae sedis</taxon>
        <taxon>Mucoromycota</taxon>
        <taxon>Glomeromycotina</taxon>
        <taxon>Glomeromycetes</taxon>
        <taxon>Diversisporales</taxon>
        <taxon>Gigasporaceae</taxon>
        <taxon>Racocetra</taxon>
    </lineage>
</organism>
<dbReference type="InterPro" id="IPR004835">
    <property type="entry name" value="Chitin_synth"/>
</dbReference>
<dbReference type="GO" id="GO:0006031">
    <property type="term" value="P:chitin biosynthetic process"/>
    <property type="evidence" value="ECO:0007669"/>
    <property type="project" value="UniProtKB-UniRule"/>
</dbReference>
<dbReference type="GO" id="GO:0071555">
    <property type="term" value="P:cell wall organization"/>
    <property type="evidence" value="ECO:0007669"/>
    <property type="project" value="UniProtKB-KW"/>
</dbReference>
<dbReference type="PANTHER" id="PTHR22914">
    <property type="entry name" value="CHITIN SYNTHASE"/>
    <property type="match status" value="1"/>
</dbReference>
<protein>
    <recommendedName>
        <fullName evidence="2 10">Chitin synthase</fullName>
        <ecNumber evidence="2 10">2.4.1.16</ecNumber>
    </recommendedName>
</protein>
<keyword evidence="14" id="KW-1185">Reference proteome</keyword>
<dbReference type="AlphaFoldDB" id="A0A9N9DTT3"/>
<evidence type="ECO:0000256" key="10">
    <source>
        <dbReference type="RuleBase" id="RU366040"/>
    </source>
</evidence>
<dbReference type="Proteomes" id="UP000789396">
    <property type="component" value="Unassembled WGS sequence"/>
</dbReference>
<proteinExistence type="inferred from homology"/>
<dbReference type="Pfam" id="PF01644">
    <property type="entry name" value="Chitin_synth_1"/>
    <property type="match status" value="2"/>
</dbReference>
<dbReference type="GO" id="GO:0030428">
    <property type="term" value="C:cell septum"/>
    <property type="evidence" value="ECO:0007669"/>
    <property type="project" value="TreeGrafter"/>
</dbReference>
<evidence type="ECO:0000256" key="9">
    <source>
        <dbReference type="ARBA" id="ARBA00023316"/>
    </source>
</evidence>
<evidence type="ECO:0000256" key="11">
    <source>
        <dbReference type="SAM" id="MobiDB-lite"/>
    </source>
</evidence>
<reference evidence="13" key="1">
    <citation type="submission" date="2021-06" db="EMBL/GenBank/DDBJ databases">
        <authorList>
            <person name="Kallberg Y."/>
            <person name="Tangrot J."/>
            <person name="Rosling A."/>
        </authorList>
    </citation>
    <scope>NUCLEOTIDE SEQUENCE</scope>
    <source>
        <strain evidence="13">IN212</strain>
    </source>
</reference>
<evidence type="ECO:0000256" key="4">
    <source>
        <dbReference type="ARBA" id="ARBA00022676"/>
    </source>
</evidence>
<sequence>MQNHQSIYIPEGGNPLSPGQQSYIQSTQEPPIQEKQLPPPPPNKNFDSNDNSVLNIEPEKSKQHWDEPPRIQARRINKQRVVLKDGKHLVLECPIPTDLFGSIPRNESREFTHMRYTACTSGPDDFNQKGFSLRQVEAAPPRHTELFIVLTMYNEDKGLLARTFHGVVKNIAHLCIADGREHIEQSSLAYLMALGVYQDGVVVGKVKDESVNAHIFEYTTQISIDDTMKFKTFDEDPDVVPVQVLFCLKEENAKKINSHRWFFNAFGPILNPNICVLIDVGTEPGACGEIVTMKGKGWKKLLNPIVAAQNFEYKMSNILDKPFESVFGYITVLPGAFSAYRYIALRSTTNDKNEEEGPLASYFKGEINDKKNEDKKKENMFTANMYLAEDRILCFELVSKRNCSWLLHYVKSSQAETDVPEDALSTRDAPWDPKGIDVGVASLGPNADLKTTATANSVLTKKLKEKATDVESTSGVPTVEVSVPEDVNDVYQQAVQEVRRKPSKDVTIATPQQKREDARKSFRTK</sequence>
<evidence type="ECO:0000256" key="8">
    <source>
        <dbReference type="ARBA" id="ARBA00023136"/>
    </source>
</evidence>
<evidence type="ECO:0000256" key="5">
    <source>
        <dbReference type="ARBA" id="ARBA00022679"/>
    </source>
</evidence>
<dbReference type="Pfam" id="PF08407">
    <property type="entry name" value="Chitin_synth_1N"/>
    <property type="match status" value="1"/>
</dbReference>
<keyword evidence="6" id="KW-0812">Transmembrane</keyword>
<name>A0A9N9DTT3_9GLOM</name>
<comment type="caution">
    <text evidence="13">The sequence shown here is derived from an EMBL/GenBank/DDBJ whole genome shotgun (WGS) entry which is preliminary data.</text>
</comment>
<keyword evidence="5 10" id="KW-0808">Transferase</keyword>
<evidence type="ECO:0000256" key="3">
    <source>
        <dbReference type="ARBA" id="ARBA00022475"/>
    </source>
</evidence>
<keyword evidence="8" id="KW-0472">Membrane</keyword>
<comment type="catalytic activity">
    <reaction evidence="10">
        <text>[(1-&gt;4)-N-acetyl-beta-D-glucosaminyl](n) + UDP-N-acetyl-alpha-D-glucosamine = [(1-&gt;4)-N-acetyl-beta-D-glucosaminyl](n+1) + UDP + H(+)</text>
        <dbReference type="Rhea" id="RHEA:16637"/>
        <dbReference type="Rhea" id="RHEA-COMP:9593"/>
        <dbReference type="Rhea" id="RHEA-COMP:9595"/>
        <dbReference type="ChEBI" id="CHEBI:15378"/>
        <dbReference type="ChEBI" id="CHEBI:17029"/>
        <dbReference type="ChEBI" id="CHEBI:57705"/>
        <dbReference type="ChEBI" id="CHEBI:58223"/>
        <dbReference type="EC" id="2.4.1.16"/>
    </reaction>
</comment>
<feature type="region of interest" description="Disordered" evidence="11">
    <location>
        <begin position="496"/>
        <end position="525"/>
    </location>
</feature>
<keyword evidence="9 10" id="KW-0961">Cell wall biogenesis/degradation</keyword>
<keyword evidence="7" id="KW-1133">Transmembrane helix</keyword>
<dbReference type="EC" id="2.4.1.16" evidence="2 10"/>
<feature type="compositionally biased region" description="Polar residues" evidence="11">
    <location>
        <begin position="17"/>
        <end position="28"/>
    </location>
</feature>
<evidence type="ECO:0000313" key="14">
    <source>
        <dbReference type="Proteomes" id="UP000789396"/>
    </source>
</evidence>
<accession>A0A9N9DTT3</accession>
<keyword evidence="3 10" id="KW-1003">Cell membrane</keyword>
<dbReference type="EMBL" id="CAJVPZ010013312">
    <property type="protein sequence ID" value="CAG8647759.1"/>
    <property type="molecule type" value="Genomic_DNA"/>
</dbReference>
<feature type="domain" description="Chitin synthase N-terminal" evidence="12">
    <location>
        <begin position="78"/>
        <end position="145"/>
    </location>
</feature>
<dbReference type="GO" id="GO:0004100">
    <property type="term" value="F:chitin synthase activity"/>
    <property type="evidence" value="ECO:0007669"/>
    <property type="project" value="UniProtKB-UniRule"/>
</dbReference>
<comment type="similarity">
    <text evidence="10">Belongs to the chitin synthase family.</text>
</comment>
<dbReference type="InterPro" id="IPR013616">
    <property type="entry name" value="Chitin_synth_N"/>
</dbReference>
<gene>
    <name evidence="13" type="ORF">RFULGI_LOCUS8322</name>
</gene>
<evidence type="ECO:0000259" key="12">
    <source>
        <dbReference type="Pfam" id="PF08407"/>
    </source>
</evidence>
<comment type="function">
    <text evidence="10">Polymerizes chitin, a structural polymer of the cell wall and septum, by transferring the sugar moiety of UDP-GlcNAc to the non-reducing end of the growing chitin polymer.</text>
</comment>
<comment type="subcellular location">
    <subcellularLocation>
        <location evidence="1 10">Cell membrane</location>
        <topology evidence="1 10">Multi-pass membrane protein</topology>
    </subcellularLocation>
</comment>
<keyword evidence="4 10" id="KW-0328">Glycosyltransferase</keyword>
<evidence type="ECO:0000256" key="7">
    <source>
        <dbReference type="ARBA" id="ARBA00022989"/>
    </source>
</evidence>
<dbReference type="PANTHER" id="PTHR22914:SF9">
    <property type="entry name" value="CHITIN SYNTHASE 1"/>
    <property type="match status" value="1"/>
</dbReference>
<feature type="compositionally biased region" description="Basic and acidic residues" evidence="11">
    <location>
        <begin position="513"/>
        <end position="525"/>
    </location>
</feature>
<feature type="region of interest" description="Disordered" evidence="11">
    <location>
        <begin position="1"/>
        <end position="53"/>
    </location>
</feature>
<evidence type="ECO:0000256" key="2">
    <source>
        <dbReference type="ARBA" id="ARBA00012543"/>
    </source>
</evidence>
<dbReference type="GO" id="GO:0005886">
    <property type="term" value="C:plasma membrane"/>
    <property type="evidence" value="ECO:0007669"/>
    <property type="project" value="UniProtKB-SubCell"/>
</dbReference>
<feature type="non-terminal residue" evidence="13">
    <location>
        <position position="525"/>
    </location>
</feature>
<evidence type="ECO:0000256" key="6">
    <source>
        <dbReference type="ARBA" id="ARBA00022692"/>
    </source>
</evidence>
<evidence type="ECO:0000256" key="1">
    <source>
        <dbReference type="ARBA" id="ARBA00004651"/>
    </source>
</evidence>
<evidence type="ECO:0000313" key="13">
    <source>
        <dbReference type="EMBL" id="CAG8647759.1"/>
    </source>
</evidence>